<evidence type="ECO:0000259" key="16">
    <source>
        <dbReference type="PROSITE" id="PS50885"/>
    </source>
</evidence>
<comment type="catalytic activity">
    <reaction evidence="1">
        <text>ATP + protein L-histidine = ADP + protein N-phospho-L-histidine.</text>
        <dbReference type="EC" id="2.7.13.3"/>
    </reaction>
</comment>
<dbReference type="SUPFAM" id="SSF47384">
    <property type="entry name" value="Homodimeric domain of signal transducing histidine kinase"/>
    <property type="match status" value="1"/>
</dbReference>
<dbReference type="Gene3D" id="3.30.565.10">
    <property type="entry name" value="Histidine kinase-like ATPase, C-terminal domain"/>
    <property type="match status" value="1"/>
</dbReference>
<dbReference type="SMART" id="SM00388">
    <property type="entry name" value="HisKA"/>
    <property type="match status" value="1"/>
</dbReference>
<dbReference type="InterPro" id="IPR036890">
    <property type="entry name" value="HATPase_C_sf"/>
</dbReference>
<dbReference type="Proteomes" id="UP000214588">
    <property type="component" value="Unassembled WGS sequence"/>
</dbReference>
<dbReference type="PROSITE" id="PS50885">
    <property type="entry name" value="HAMP"/>
    <property type="match status" value="1"/>
</dbReference>
<evidence type="ECO:0000256" key="3">
    <source>
        <dbReference type="ARBA" id="ARBA00012438"/>
    </source>
</evidence>
<dbReference type="PANTHER" id="PTHR45528">
    <property type="entry name" value="SENSOR HISTIDINE KINASE CPXA"/>
    <property type="match status" value="1"/>
</dbReference>
<evidence type="ECO:0000256" key="12">
    <source>
        <dbReference type="ARBA" id="ARBA00023012"/>
    </source>
</evidence>
<dbReference type="Gene3D" id="1.10.287.130">
    <property type="match status" value="1"/>
</dbReference>
<evidence type="ECO:0000256" key="10">
    <source>
        <dbReference type="ARBA" id="ARBA00022840"/>
    </source>
</evidence>
<feature type="transmembrane region" description="Helical" evidence="14">
    <location>
        <begin position="168"/>
        <end position="190"/>
    </location>
</feature>
<dbReference type="InterPro" id="IPR003660">
    <property type="entry name" value="HAMP_dom"/>
</dbReference>
<organism evidence="17 18">
    <name type="scientific">Natranaerobius trueperi</name>
    <dbReference type="NCBI Taxonomy" id="759412"/>
    <lineage>
        <taxon>Bacteria</taxon>
        <taxon>Bacillati</taxon>
        <taxon>Bacillota</taxon>
        <taxon>Clostridia</taxon>
        <taxon>Natranaerobiales</taxon>
        <taxon>Natranaerobiaceae</taxon>
        <taxon>Natranaerobius</taxon>
    </lineage>
</organism>
<keyword evidence="4" id="KW-1003">Cell membrane</keyword>
<dbReference type="EC" id="2.7.13.3" evidence="3"/>
<evidence type="ECO:0000256" key="9">
    <source>
        <dbReference type="ARBA" id="ARBA00022777"/>
    </source>
</evidence>
<evidence type="ECO:0000256" key="13">
    <source>
        <dbReference type="ARBA" id="ARBA00023136"/>
    </source>
</evidence>
<evidence type="ECO:0000256" key="6">
    <source>
        <dbReference type="ARBA" id="ARBA00022679"/>
    </source>
</evidence>
<evidence type="ECO:0000256" key="14">
    <source>
        <dbReference type="SAM" id="Phobius"/>
    </source>
</evidence>
<dbReference type="Gene3D" id="6.10.340.10">
    <property type="match status" value="1"/>
</dbReference>
<keyword evidence="7 14" id="KW-0812">Transmembrane</keyword>
<dbReference type="Pfam" id="PF00512">
    <property type="entry name" value="HisKA"/>
    <property type="match status" value="1"/>
</dbReference>
<dbReference type="InterPro" id="IPR003661">
    <property type="entry name" value="HisK_dim/P_dom"/>
</dbReference>
<dbReference type="SUPFAM" id="SSF158472">
    <property type="entry name" value="HAMP domain-like"/>
    <property type="match status" value="1"/>
</dbReference>
<dbReference type="AlphaFoldDB" id="A0A226BY67"/>
<evidence type="ECO:0000256" key="5">
    <source>
        <dbReference type="ARBA" id="ARBA00022553"/>
    </source>
</evidence>
<comment type="caution">
    <text evidence="17">The sequence shown here is derived from an EMBL/GenBank/DDBJ whole genome shotgun (WGS) entry which is preliminary data.</text>
</comment>
<keyword evidence="5" id="KW-0597">Phosphoprotein</keyword>
<sequence>MRNYSLSMQIWLVFAAITLGVTIILSIVLPWILRDFFTREIYATIDSAQSLVLQQEDQPLDHGSLDNNIFKDRRKQLQDIRTVNHFLVSENGNIIAYPPLQREFLQDVAKKVQGQTEDSKEYTAEVDKRTIFYVARRENTPSGNNIYLISYMWDTYRDGLVQTLFQRILLIMGGVLLFSWIPSLLLAKYLSKPLVALEQRVEKLTNREWSEPVALERNDEIGKLGQSIEQLRKQLIHHDEVEQSFLQHVSHELKTPVMVIRSYTQSIRDGIYPKGDLNNTVEVIDEEALQLEKRIRNLLYLTKLDYMETHEKNYETFSFSELIQEVSDRLRLLRRELDWSLDLAPIEITGEKEQWRVVLENLLDNQIRYAKNEIVISLSQKSQSIVLHIYNDGPPIEEESINTIFAKFNKGHKGKFGLGLAVVQRIVNLHGAKVWVENENQGVSFYVEF</sequence>
<keyword evidence="18" id="KW-1185">Reference proteome</keyword>
<dbReference type="CDD" id="cd00082">
    <property type="entry name" value="HisKA"/>
    <property type="match status" value="1"/>
</dbReference>
<dbReference type="InterPro" id="IPR050398">
    <property type="entry name" value="HssS/ArlS-like"/>
</dbReference>
<evidence type="ECO:0000256" key="1">
    <source>
        <dbReference type="ARBA" id="ARBA00000085"/>
    </source>
</evidence>
<evidence type="ECO:0000256" key="2">
    <source>
        <dbReference type="ARBA" id="ARBA00004651"/>
    </source>
</evidence>
<dbReference type="GO" id="GO:0005886">
    <property type="term" value="C:plasma membrane"/>
    <property type="evidence" value="ECO:0007669"/>
    <property type="project" value="UniProtKB-SubCell"/>
</dbReference>
<evidence type="ECO:0000256" key="8">
    <source>
        <dbReference type="ARBA" id="ARBA00022741"/>
    </source>
</evidence>
<dbReference type="CDD" id="cd06225">
    <property type="entry name" value="HAMP"/>
    <property type="match status" value="1"/>
</dbReference>
<dbReference type="SMART" id="SM00304">
    <property type="entry name" value="HAMP"/>
    <property type="match status" value="1"/>
</dbReference>
<evidence type="ECO:0000259" key="15">
    <source>
        <dbReference type="PROSITE" id="PS50109"/>
    </source>
</evidence>
<comment type="subcellular location">
    <subcellularLocation>
        <location evidence="2">Cell membrane</location>
        <topology evidence="2">Multi-pass membrane protein</topology>
    </subcellularLocation>
</comment>
<proteinExistence type="predicted"/>
<reference evidence="17 18" key="1">
    <citation type="submission" date="2017-06" db="EMBL/GenBank/DDBJ databases">
        <title>Draft Genome Sequence of Natranaerobius trueperi halophilic, alkalithermophilic bacteria from soda lakes.</title>
        <authorList>
            <person name="Zhao B."/>
        </authorList>
    </citation>
    <scope>NUCLEOTIDE SEQUENCE [LARGE SCALE GENOMIC DNA]</scope>
    <source>
        <strain evidence="17 18">DSM 18760</strain>
    </source>
</reference>
<keyword evidence="10" id="KW-0067">ATP-binding</keyword>
<feature type="domain" description="Histidine kinase" evidence="15">
    <location>
        <begin position="248"/>
        <end position="449"/>
    </location>
</feature>
<dbReference type="OrthoDB" id="9780718at2"/>
<evidence type="ECO:0000256" key="11">
    <source>
        <dbReference type="ARBA" id="ARBA00022989"/>
    </source>
</evidence>
<dbReference type="InterPro" id="IPR036097">
    <property type="entry name" value="HisK_dim/P_sf"/>
</dbReference>
<keyword evidence="9 17" id="KW-0418">Kinase</keyword>
<dbReference type="SMART" id="SM00387">
    <property type="entry name" value="HATPase_c"/>
    <property type="match status" value="1"/>
</dbReference>
<gene>
    <name evidence="17" type="ORF">CDO51_06475</name>
</gene>
<feature type="transmembrane region" description="Helical" evidence="14">
    <location>
        <begin position="12"/>
        <end position="33"/>
    </location>
</feature>
<keyword evidence="13 14" id="KW-0472">Membrane</keyword>
<evidence type="ECO:0000313" key="18">
    <source>
        <dbReference type="Proteomes" id="UP000214588"/>
    </source>
</evidence>
<dbReference type="Pfam" id="PF00672">
    <property type="entry name" value="HAMP"/>
    <property type="match status" value="1"/>
</dbReference>
<accession>A0A226BY67</accession>
<evidence type="ECO:0000256" key="4">
    <source>
        <dbReference type="ARBA" id="ARBA00022475"/>
    </source>
</evidence>
<dbReference type="InterPro" id="IPR005467">
    <property type="entry name" value="His_kinase_dom"/>
</dbReference>
<evidence type="ECO:0000256" key="7">
    <source>
        <dbReference type="ARBA" id="ARBA00022692"/>
    </source>
</evidence>
<dbReference type="Pfam" id="PF02518">
    <property type="entry name" value="HATPase_c"/>
    <property type="match status" value="1"/>
</dbReference>
<dbReference type="SUPFAM" id="SSF55874">
    <property type="entry name" value="ATPase domain of HSP90 chaperone/DNA topoisomerase II/histidine kinase"/>
    <property type="match status" value="1"/>
</dbReference>
<keyword evidence="6" id="KW-0808">Transferase</keyword>
<name>A0A226BY67_9FIRM</name>
<feature type="domain" description="HAMP" evidence="16">
    <location>
        <begin position="188"/>
        <end position="240"/>
    </location>
</feature>
<dbReference type="PANTHER" id="PTHR45528:SF1">
    <property type="entry name" value="SENSOR HISTIDINE KINASE CPXA"/>
    <property type="match status" value="1"/>
</dbReference>
<protein>
    <recommendedName>
        <fullName evidence="3">histidine kinase</fullName>
        <ecNumber evidence="3">2.7.13.3</ecNumber>
    </recommendedName>
</protein>
<keyword evidence="8" id="KW-0547">Nucleotide-binding</keyword>
<dbReference type="InterPro" id="IPR003594">
    <property type="entry name" value="HATPase_dom"/>
</dbReference>
<dbReference type="PROSITE" id="PS50109">
    <property type="entry name" value="HIS_KIN"/>
    <property type="match status" value="1"/>
</dbReference>
<dbReference type="GO" id="GO:0000155">
    <property type="term" value="F:phosphorelay sensor kinase activity"/>
    <property type="evidence" value="ECO:0007669"/>
    <property type="project" value="InterPro"/>
</dbReference>
<keyword evidence="11 14" id="KW-1133">Transmembrane helix</keyword>
<keyword evidence="12" id="KW-0902">Two-component regulatory system</keyword>
<dbReference type="GO" id="GO:0005524">
    <property type="term" value="F:ATP binding"/>
    <property type="evidence" value="ECO:0007669"/>
    <property type="project" value="UniProtKB-KW"/>
</dbReference>
<evidence type="ECO:0000313" key="17">
    <source>
        <dbReference type="EMBL" id="OWZ83875.1"/>
    </source>
</evidence>
<dbReference type="EMBL" id="NIQC01000011">
    <property type="protein sequence ID" value="OWZ83875.1"/>
    <property type="molecule type" value="Genomic_DNA"/>
</dbReference>